<dbReference type="GeneID" id="63685208"/>
<keyword evidence="1" id="KW-0677">Repeat</keyword>
<evidence type="ECO:0000256" key="4">
    <source>
        <dbReference type="SAM" id="MobiDB-lite"/>
    </source>
</evidence>
<dbReference type="PANTHER" id="PTHR13780">
    <property type="entry name" value="AMP-ACTIVATED PROTEIN KINASE, GAMMA REGULATORY SUBUNIT"/>
    <property type="match status" value="1"/>
</dbReference>
<dbReference type="InterPro" id="IPR050511">
    <property type="entry name" value="AMPK_gamma/SDS23_families"/>
</dbReference>
<dbReference type="EMBL" id="JH795862">
    <property type="protein sequence ID" value="EJU02470.1"/>
    <property type="molecule type" value="Genomic_DNA"/>
</dbReference>
<evidence type="ECO:0000259" key="5">
    <source>
        <dbReference type="PROSITE" id="PS51371"/>
    </source>
</evidence>
<evidence type="ECO:0000313" key="7">
    <source>
        <dbReference type="Proteomes" id="UP000030653"/>
    </source>
</evidence>
<dbReference type="HOGENOM" id="CLU_037525_0_0_1"/>
<keyword evidence="7" id="KW-1185">Reference proteome</keyword>
<feature type="domain" description="CBS" evidence="5">
    <location>
        <begin position="302"/>
        <end position="371"/>
    </location>
</feature>
<evidence type="ECO:0000256" key="1">
    <source>
        <dbReference type="ARBA" id="ARBA00022737"/>
    </source>
</evidence>
<keyword evidence="2 3" id="KW-0129">CBS domain</keyword>
<evidence type="ECO:0000313" key="6">
    <source>
        <dbReference type="EMBL" id="EJU02470.1"/>
    </source>
</evidence>
<dbReference type="RefSeq" id="XP_040629364.1">
    <property type="nucleotide sequence ID" value="XM_040770146.1"/>
</dbReference>
<dbReference type="OMA" id="DWTQISI"/>
<sequence length="417" mass="44338">MSHIRRNSSVRFPPSPASLRSPSLPLADLPPSPQQPSSKFQEYLVSSPLRAIHLIDEPAVVVSGDAAVEDACAELLKAGPGACLVVQSSDAEGVHQDGLFDYADANSFLLLGLNARSLSSPTDPRVSQIILASRQGVVPIRLACNISQKNPMEVREEDASLETLLQIYSTGTHRVVIQPQPPTQPPKGLATDLSLISHLLHTPDPSVHSLLSLPLQSLLPDPPNPVIATSTDSTILDAMTLMDSEGVNSVAVLDANGNLHSAVSVTDIGRLVIPSLSKDVLSTKLGEFVQRIKWSAGETDGRDHFPVYSVLTSSTLEYMMEKLVATKAHRLFLVDDPLVPTSPSRYGNLRGVVSVVDILSIFARLAGLPDVDPFHLRRKRRTSSTSSLSSTHSRSSLGLLGTGGSSVTSLGEGGGGK</sequence>
<dbReference type="STRING" id="1858805.M5G2M8"/>
<dbReference type="GO" id="GO:0004865">
    <property type="term" value="F:protein serine/threonine phosphatase inhibitor activity"/>
    <property type="evidence" value="ECO:0007669"/>
    <property type="project" value="TreeGrafter"/>
</dbReference>
<feature type="region of interest" description="Disordered" evidence="4">
    <location>
        <begin position="1"/>
        <end position="39"/>
    </location>
</feature>
<dbReference type="OrthoDB" id="449052at2759"/>
<accession>M5G2M8</accession>
<gene>
    <name evidence="6" type="ORF">DACRYDRAFT_116148</name>
</gene>
<dbReference type="InterPro" id="IPR046342">
    <property type="entry name" value="CBS_dom_sf"/>
</dbReference>
<dbReference type="PANTHER" id="PTHR13780:SF36">
    <property type="entry name" value="CBS DOMAIN-CONTAINING PROTEIN"/>
    <property type="match status" value="1"/>
</dbReference>
<dbReference type="SMART" id="SM00116">
    <property type="entry name" value="CBS"/>
    <property type="match status" value="3"/>
</dbReference>
<name>M5G2M8_DACPD</name>
<dbReference type="InterPro" id="IPR000644">
    <property type="entry name" value="CBS_dom"/>
</dbReference>
<organism evidence="6 7">
    <name type="scientific">Dacryopinax primogenitus (strain DJM 731)</name>
    <name type="common">Brown rot fungus</name>
    <dbReference type="NCBI Taxonomy" id="1858805"/>
    <lineage>
        <taxon>Eukaryota</taxon>
        <taxon>Fungi</taxon>
        <taxon>Dikarya</taxon>
        <taxon>Basidiomycota</taxon>
        <taxon>Agaricomycotina</taxon>
        <taxon>Dacrymycetes</taxon>
        <taxon>Dacrymycetales</taxon>
        <taxon>Dacrymycetaceae</taxon>
        <taxon>Dacryopinax</taxon>
    </lineage>
</organism>
<evidence type="ECO:0000256" key="3">
    <source>
        <dbReference type="PROSITE-ProRule" id="PRU00703"/>
    </source>
</evidence>
<dbReference type="CDD" id="cd02205">
    <property type="entry name" value="CBS_pair_SF"/>
    <property type="match status" value="1"/>
</dbReference>
<dbReference type="Proteomes" id="UP000030653">
    <property type="component" value="Unassembled WGS sequence"/>
</dbReference>
<evidence type="ECO:0000256" key="2">
    <source>
        <dbReference type="ARBA" id="ARBA00023122"/>
    </source>
</evidence>
<dbReference type="Pfam" id="PF00571">
    <property type="entry name" value="CBS"/>
    <property type="match status" value="1"/>
</dbReference>
<proteinExistence type="predicted"/>
<protein>
    <recommendedName>
        <fullName evidence="5">CBS domain-containing protein</fullName>
    </recommendedName>
</protein>
<reference evidence="6 7" key="1">
    <citation type="journal article" date="2012" name="Science">
        <title>The Paleozoic origin of enzymatic lignin decomposition reconstructed from 31 fungal genomes.</title>
        <authorList>
            <person name="Floudas D."/>
            <person name="Binder M."/>
            <person name="Riley R."/>
            <person name="Barry K."/>
            <person name="Blanchette R.A."/>
            <person name="Henrissat B."/>
            <person name="Martinez A.T."/>
            <person name="Otillar R."/>
            <person name="Spatafora J.W."/>
            <person name="Yadav J.S."/>
            <person name="Aerts A."/>
            <person name="Benoit I."/>
            <person name="Boyd A."/>
            <person name="Carlson A."/>
            <person name="Copeland A."/>
            <person name="Coutinho P.M."/>
            <person name="de Vries R.P."/>
            <person name="Ferreira P."/>
            <person name="Findley K."/>
            <person name="Foster B."/>
            <person name="Gaskell J."/>
            <person name="Glotzer D."/>
            <person name="Gorecki P."/>
            <person name="Heitman J."/>
            <person name="Hesse C."/>
            <person name="Hori C."/>
            <person name="Igarashi K."/>
            <person name="Jurgens J.A."/>
            <person name="Kallen N."/>
            <person name="Kersten P."/>
            <person name="Kohler A."/>
            <person name="Kuees U."/>
            <person name="Kumar T.K.A."/>
            <person name="Kuo A."/>
            <person name="LaButti K."/>
            <person name="Larrondo L.F."/>
            <person name="Lindquist E."/>
            <person name="Ling A."/>
            <person name="Lombard V."/>
            <person name="Lucas S."/>
            <person name="Lundell T."/>
            <person name="Martin R."/>
            <person name="McLaughlin D.J."/>
            <person name="Morgenstern I."/>
            <person name="Morin E."/>
            <person name="Murat C."/>
            <person name="Nagy L.G."/>
            <person name="Nolan M."/>
            <person name="Ohm R.A."/>
            <person name="Patyshakuliyeva A."/>
            <person name="Rokas A."/>
            <person name="Ruiz-Duenas F.J."/>
            <person name="Sabat G."/>
            <person name="Salamov A."/>
            <person name="Samejima M."/>
            <person name="Schmutz J."/>
            <person name="Slot J.C."/>
            <person name="St John F."/>
            <person name="Stenlid J."/>
            <person name="Sun H."/>
            <person name="Sun S."/>
            <person name="Syed K."/>
            <person name="Tsang A."/>
            <person name="Wiebenga A."/>
            <person name="Young D."/>
            <person name="Pisabarro A."/>
            <person name="Eastwood D.C."/>
            <person name="Martin F."/>
            <person name="Cullen D."/>
            <person name="Grigoriev I.V."/>
            <person name="Hibbett D.S."/>
        </authorList>
    </citation>
    <scope>NUCLEOTIDE SEQUENCE [LARGE SCALE GENOMIC DNA]</scope>
    <source>
        <strain evidence="6 7">DJM-731 SS1</strain>
    </source>
</reference>
<dbReference type="AlphaFoldDB" id="M5G2M8"/>
<feature type="compositionally biased region" description="Low complexity" evidence="4">
    <location>
        <begin position="383"/>
        <end position="410"/>
    </location>
</feature>
<feature type="compositionally biased region" description="Low complexity" evidence="4">
    <location>
        <begin position="17"/>
        <end position="27"/>
    </location>
</feature>
<dbReference type="SUPFAM" id="SSF54631">
    <property type="entry name" value="CBS-domain pair"/>
    <property type="match status" value="1"/>
</dbReference>
<dbReference type="GO" id="GO:0042149">
    <property type="term" value="P:cellular response to glucose starvation"/>
    <property type="evidence" value="ECO:0007669"/>
    <property type="project" value="TreeGrafter"/>
</dbReference>
<dbReference type="Gene3D" id="3.10.580.10">
    <property type="entry name" value="CBS-domain"/>
    <property type="match status" value="1"/>
</dbReference>
<feature type="domain" description="CBS" evidence="5">
    <location>
        <begin position="220"/>
        <end position="280"/>
    </location>
</feature>
<feature type="region of interest" description="Disordered" evidence="4">
    <location>
        <begin position="379"/>
        <end position="417"/>
    </location>
</feature>
<dbReference type="PROSITE" id="PS51371">
    <property type="entry name" value="CBS"/>
    <property type="match status" value="2"/>
</dbReference>